<organism evidence="1 2">
    <name type="scientific">Cellulomonas septica</name>
    <dbReference type="NCBI Taxonomy" id="285080"/>
    <lineage>
        <taxon>Bacteria</taxon>
        <taxon>Bacillati</taxon>
        <taxon>Actinomycetota</taxon>
        <taxon>Actinomycetes</taxon>
        <taxon>Micrococcales</taxon>
        <taxon>Cellulomonadaceae</taxon>
        <taxon>Cellulomonas</taxon>
    </lineage>
</organism>
<reference evidence="1 2" key="1">
    <citation type="submission" date="2020-04" db="EMBL/GenBank/DDBJ databases">
        <title>MicrobeNet Type strains.</title>
        <authorList>
            <person name="Nicholson A.C."/>
        </authorList>
    </citation>
    <scope>NUCLEOTIDE SEQUENCE [LARGE SCALE GENOMIC DNA]</scope>
    <source>
        <strain evidence="1 2">ATCC BAA-787</strain>
    </source>
</reference>
<accession>A0ABX1K3A2</accession>
<evidence type="ECO:0000313" key="1">
    <source>
        <dbReference type="EMBL" id="NKY40011.1"/>
    </source>
</evidence>
<dbReference type="RefSeq" id="WP_168679019.1">
    <property type="nucleotide sequence ID" value="NZ_JAAXOY010000252.1"/>
</dbReference>
<proteinExistence type="predicted"/>
<comment type="caution">
    <text evidence="1">The sequence shown here is derived from an EMBL/GenBank/DDBJ whole genome shotgun (WGS) entry which is preliminary data.</text>
</comment>
<sequence>MSTSAAHAAAFYADLSRGSSVWTIRDDKGFPSFMNGSGQEVMPFWSRRTRVDRVVARVPAFSALSVVEIPLDEFLRRWLPGLRGDGIRVGVNWSGASATGYDLTVSELERNLAAAGVRSPAGGGPGPGVDA</sequence>
<protein>
    <submittedName>
        <fullName evidence="1">DUF2750 domain-containing protein</fullName>
    </submittedName>
</protein>
<gene>
    <name evidence="1" type="ORF">HGA02_10850</name>
</gene>
<dbReference type="Proteomes" id="UP000777774">
    <property type="component" value="Unassembled WGS sequence"/>
</dbReference>
<dbReference type="InterPro" id="IPR021284">
    <property type="entry name" value="DUF2750"/>
</dbReference>
<dbReference type="EMBL" id="JAAXOY010000252">
    <property type="protein sequence ID" value="NKY40011.1"/>
    <property type="molecule type" value="Genomic_DNA"/>
</dbReference>
<evidence type="ECO:0000313" key="2">
    <source>
        <dbReference type="Proteomes" id="UP000777774"/>
    </source>
</evidence>
<keyword evidence="2" id="KW-1185">Reference proteome</keyword>
<dbReference type="Pfam" id="PF11042">
    <property type="entry name" value="DUF2750"/>
    <property type="match status" value="1"/>
</dbReference>
<name>A0ABX1K3A2_9CELL</name>